<proteinExistence type="inferred from homology"/>
<dbReference type="InterPro" id="IPR023562">
    <property type="entry name" value="ClpP/TepA"/>
</dbReference>
<accession>A0A7S3K3R8</accession>
<comment type="similarity">
    <text evidence="1 2">Belongs to the peptidase S14 family.</text>
</comment>
<dbReference type="GO" id="GO:0051117">
    <property type="term" value="F:ATPase binding"/>
    <property type="evidence" value="ECO:0007669"/>
    <property type="project" value="TreeGrafter"/>
</dbReference>
<dbReference type="SUPFAM" id="SSF52096">
    <property type="entry name" value="ClpP/crotonase"/>
    <property type="match status" value="1"/>
</dbReference>
<dbReference type="EMBL" id="HBIJ01022662">
    <property type="protein sequence ID" value="CAE0374012.1"/>
    <property type="molecule type" value="Transcribed_RNA"/>
</dbReference>
<dbReference type="AlphaFoldDB" id="A0A7S3K3R8"/>
<dbReference type="GO" id="GO:0009368">
    <property type="term" value="C:endopeptidase Clp complex"/>
    <property type="evidence" value="ECO:0007669"/>
    <property type="project" value="TreeGrafter"/>
</dbReference>
<dbReference type="GO" id="GO:0004176">
    <property type="term" value="F:ATP-dependent peptidase activity"/>
    <property type="evidence" value="ECO:0007669"/>
    <property type="project" value="InterPro"/>
</dbReference>
<keyword evidence="3" id="KW-0732">Signal</keyword>
<gene>
    <name evidence="4" type="ORF">ALAG00032_LOCUS14815</name>
</gene>
<dbReference type="CDD" id="cd07017">
    <property type="entry name" value="S14_ClpP_2"/>
    <property type="match status" value="1"/>
</dbReference>
<dbReference type="Pfam" id="PF00574">
    <property type="entry name" value="CLP_protease"/>
    <property type="match status" value="1"/>
</dbReference>
<feature type="chain" id="PRO_5031253087" description="ATP-dependent Clp protease proteolytic subunit" evidence="3">
    <location>
        <begin position="17"/>
        <end position="252"/>
    </location>
</feature>
<dbReference type="PANTHER" id="PTHR10381:SF11">
    <property type="entry name" value="ATP-DEPENDENT CLP PROTEASE PROTEOLYTIC SUBUNIT, MITOCHONDRIAL"/>
    <property type="match status" value="1"/>
</dbReference>
<dbReference type="PRINTS" id="PR00127">
    <property type="entry name" value="CLPPROTEASEP"/>
</dbReference>
<dbReference type="GO" id="GO:0006515">
    <property type="term" value="P:protein quality control for misfolded or incompletely synthesized proteins"/>
    <property type="evidence" value="ECO:0007669"/>
    <property type="project" value="TreeGrafter"/>
</dbReference>
<organism evidence="4">
    <name type="scientific">Aureoumbra lagunensis</name>
    <dbReference type="NCBI Taxonomy" id="44058"/>
    <lineage>
        <taxon>Eukaryota</taxon>
        <taxon>Sar</taxon>
        <taxon>Stramenopiles</taxon>
        <taxon>Ochrophyta</taxon>
        <taxon>Pelagophyceae</taxon>
        <taxon>Pelagomonadales</taxon>
        <taxon>Aureoumbra</taxon>
    </lineage>
</organism>
<evidence type="ECO:0000256" key="2">
    <source>
        <dbReference type="RuleBase" id="RU003567"/>
    </source>
</evidence>
<sequence length="252" mass="28152">MVRGLRLLFVVLSVQGLRTSMKGLVRPSRLRTSARSPMTMMPQQVPQVPYQPPGTDYIMWTDIYQRLYRDRVLLVSNFIDEDKANNLIATLLYLKYDSPSKPISIYFNVAGALMKPCLAVYDTIRTLDCPISTVNLGLATGMGAFLCGAGTKGMRYSLPNARFLMQRTGLDDPYQGQATDIGLIVSENLRDNDRVERALAQMTGQSLETIKRDMSRDFYLNGQEAVNYGLIDRVLYPAPKSSSPTEASFGLI</sequence>
<protein>
    <recommendedName>
        <fullName evidence="2">ATP-dependent Clp protease proteolytic subunit</fullName>
    </recommendedName>
</protein>
<evidence type="ECO:0000256" key="1">
    <source>
        <dbReference type="ARBA" id="ARBA00007039"/>
    </source>
</evidence>
<dbReference type="InterPro" id="IPR029045">
    <property type="entry name" value="ClpP/crotonase-like_dom_sf"/>
</dbReference>
<dbReference type="PANTHER" id="PTHR10381">
    <property type="entry name" value="ATP-DEPENDENT CLP PROTEASE PROTEOLYTIC SUBUNIT"/>
    <property type="match status" value="1"/>
</dbReference>
<feature type="signal peptide" evidence="3">
    <location>
        <begin position="1"/>
        <end position="16"/>
    </location>
</feature>
<reference evidence="4" key="1">
    <citation type="submission" date="2021-01" db="EMBL/GenBank/DDBJ databases">
        <authorList>
            <person name="Corre E."/>
            <person name="Pelletier E."/>
            <person name="Niang G."/>
            <person name="Scheremetjew M."/>
            <person name="Finn R."/>
            <person name="Kale V."/>
            <person name="Holt S."/>
            <person name="Cochrane G."/>
            <person name="Meng A."/>
            <person name="Brown T."/>
            <person name="Cohen L."/>
        </authorList>
    </citation>
    <scope>NUCLEOTIDE SEQUENCE</scope>
    <source>
        <strain evidence="4">CCMP1510</strain>
    </source>
</reference>
<dbReference type="InterPro" id="IPR001907">
    <property type="entry name" value="ClpP"/>
</dbReference>
<dbReference type="GO" id="GO:0004252">
    <property type="term" value="F:serine-type endopeptidase activity"/>
    <property type="evidence" value="ECO:0007669"/>
    <property type="project" value="InterPro"/>
</dbReference>
<evidence type="ECO:0000256" key="3">
    <source>
        <dbReference type="SAM" id="SignalP"/>
    </source>
</evidence>
<evidence type="ECO:0000313" key="4">
    <source>
        <dbReference type="EMBL" id="CAE0374012.1"/>
    </source>
</evidence>
<dbReference type="Gene3D" id="3.90.226.10">
    <property type="entry name" value="2-enoyl-CoA Hydratase, Chain A, domain 1"/>
    <property type="match status" value="1"/>
</dbReference>
<name>A0A7S3K3R8_9STRA</name>